<evidence type="ECO:0000313" key="14">
    <source>
        <dbReference type="Proteomes" id="UP000663942"/>
    </source>
</evidence>
<evidence type="ECO:0000256" key="7">
    <source>
        <dbReference type="ARBA" id="ARBA00022519"/>
    </source>
</evidence>
<evidence type="ECO:0000256" key="11">
    <source>
        <dbReference type="ARBA" id="ARBA00023136"/>
    </source>
</evidence>
<evidence type="ECO:0000256" key="6">
    <source>
        <dbReference type="ARBA" id="ARBA00022475"/>
    </source>
</evidence>
<keyword evidence="6 12" id="KW-1003">Cell membrane</keyword>
<accession>A0ABX7SMG2</accession>
<feature type="transmembrane region" description="Helical" evidence="12">
    <location>
        <begin position="12"/>
        <end position="33"/>
    </location>
</feature>
<gene>
    <name evidence="13" type="primary">ccmD</name>
    <name evidence="13" type="ORF">IFE19_16285</name>
</gene>
<sequence length="50" mass="5637">MLDLDMSPYGVFVWSSWAISAAALAAISLRALIAARRWKRELDRLEEASK</sequence>
<evidence type="ECO:0000256" key="5">
    <source>
        <dbReference type="ARBA" id="ARBA00022448"/>
    </source>
</evidence>
<dbReference type="RefSeq" id="WP_207824169.1">
    <property type="nucleotide sequence ID" value="NZ_CP062006.1"/>
</dbReference>
<evidence type="ECO:0000256" key="10">
    <source>
        <dbReference type="ARBA" id="ARBA00022989"/>
    </source>
</evidence>
<dbReference type="NCBIfam" id="TIGR03141">
    <property type="entry name" value="cytochro_ccmD"/>
    <property type="match status" value="1"/>
</dbReference>
<dbReference type="Pfam" id="PF04995">
    <property type="entry name" value="CcmD"/>
    <property type="match status" value="1"/>
</dbReference>
<name>A0ABX7SMG2_9CAUL</name>
<comment type="function">
    <text evidence="1 12">Required for the export of heme to the periplasm for the biogenesis of c-type cytochromes.</text>
</comment>
<evidence type="ECO:0000256" key="2">
    <source>
        <dbReference type="ARBA" id="ARBA00004377"/>
    </source>
</evidence>
<keyword evidence="10 12" id="KW-1133">Transmembrane helix</keyword>
<keyword evidence="7 12" id="KW-0997">Cell inner membrane</keyword>
<keyword evidence="14" id="KW-1185">Reference proteome</keyword>
<evidence type="ECO:0000256" key="9">
    <source>
        <dbReference type="ARBA" id="ARBA00022748"/>
    </source>
</evidence>
<evidence type="ECO:0000256" key="1">
    <source>
        <dbReference type="ARBA" id="ARBA00002442"/>
    </source>
</evidence>
<protein>
    <recommendedName>
        <fullName evidence="4 12">Heme exporter protein D</fullName>
    </recommendedName>
</protein>
<evidence type="ECO:0000313" key="13">
    <source>
        <dbReference type="EMBL" id="QTC87616.1"/>
    </source>
</evidence>
<keyword evidence="11 12" id="KW-0472">Membrane</keyword>
<dbReference type="Proteomes" id="UP000663942">
    <property type="component" value="Chromosome"/>
</dbReference>
<evidence type="ECO:0000256" key="3">
    <source>
        <dbReference type="ARBA" id="ARBA00008741"/>
    </source>
</evidence>
<dbReference type="EMBL" id="CP062006">
    <property type="protein sequence ID" value="QTC87616.1"/>
    <property type="molecule type" value="Genomic_DNA"/>
</dbReference>
<organism evidence="13 14">
    <name type="scientific">Brevundimonas pondensis</name>
    <dbReference type="NCBI Taxonomy" id="2774189"/>
    <lineage>
        <taxon>Bacteria</taxon>
        <taxon>Pseudomonadati</taxon>
        <taxon>Pseudomonadota</taxon>
        <taxon>Alphaproteobacteria</taxon>
        <taxon>Caulobacterales</taxon>
        <taxon>Caulobacteraceae</taxon>
        <taxon>Brevundimonas</taxon>
    </lineage>
</organism>
<dbReference type="InterPro" id="IPR007078">
    <property type="entry name" value="Haem_export_protD_CcmD"/>
</dbReference>
<evidence type="ECO:0000256" key="4">
    <source>
        <dbReference type="ARBA" id="ARBA00016461"/>
    </source>
</evidence>
<evidence type="ECO:0000256" key="8">
    <source>
        <dbReference type="ARBA" id="ARBA00022692"/>
    </source>
</evidence>
<keyword evidence="8 12" id="KW-0812">Transmembrane</keyword>
<keyword evidence="5 12" id="KW-0813">Transport</keyword>
<reference evidence="13 14" key="1">
    <citation type="submission" date="2020-09" db="EMBL/GenBank/DDBJ databases">
        <title>Brevundimonas sp. LVF1 isolated from an oligotrophic pond in Goettingen, Germany.</title>
        <authorList>
            <person name="Friedrich I."/>
            <person name="Klassen A."/>
            <person name="Neubauer H."/>
            <person name="Schneider D."/>
            <person name="Hertel R."/>
            <person name="Daniel R."/>
        </authorList>
    </citation>
    <scope>NUCLEOTIDE SEQUENCE [LARGE SCALE GENOMIC DNA]</scope>
    <source>
        <strain evidence="13 14">LVF1</strain>
    </source>
</reference>
<comment type="subcellular location">
    <subcellularLocation>
        <location evidence="2 12">Cell inner membrane</location>
        <topology evidence="2 12">Single-pass membrane protein</topology>
    </subcellularLocation>
</comment>
<proteinExistence type="inferred from homology"/>
<keyword evidence="9 12" id="KW-0201">Cytochrome c-type biogenesis</keyword>
<evidence type="ECO:0000256" key="12">
    <source>
        <dbReference type="RuleBase" id="RU363101"/>
    </source>
</evidence>
<comment type="similarity">
    <text evidence="3 12">Belongs to the CcmD/CycX/HelD family.</text>
</comment>